<keyword evidence="8" id="KW-1185">Reference proteome</keyword>
<dbReference type="GO" id="GO:0004674">
    <property type="term" value="F:protein serine/threonine kinase activity"/>
    <property type="evidence" value="ECO:0007669"/>
    <property type="project" value="UniProtKB-KW"/>
</dbReference>
<keyword evidence="1" id="KW-0723">Serine/threonine-protein kinase</keyword>
<dbReference type="SUPFAM" id="SSF56112">
    <property type="entry name" value="Protein kinase-like (PK-like)"/>
    <property type="match status" value="1"/>
</dbReference>
<organism evidence="7 8">
    <name type="scientific">Larinioides sclopetarius</name>
    <dbReference type="NCBI Taxonomy" id="280406"/>
    <lineage>
        <taxon>Eukaryota</taxon>
        <taxon>Metazoa</taxon>
        <taxon>Ecdysozoa</taxon>
        <taxon>Arthropoda</taxon>
        <taxon>Chelicerata</taxon>
        <taxon>Arachnida</taxon>
        <taxon>Araneae</taxon>
        <taxon>Araneomorphae</taxon>
        <taxon>Entelegynae</taxon>
        <taxon>Araneoidea</taxon>
        <taxon>Araneidae</taxon>
        <taxon>Larinioides</taxon>
    </lineage>
</organism>
<dbReference type="GO" id="GO:0035556">
    <property type="term" value="P:intracellular signal transduction"/>
    <property type="evidence" value="ECO:0007669"/>
    <property type="project" value="TreeGrafter"/>
</dbReference>
<name>A0AAV1Z6J9_9ARAC</name>
<dbReference type="GO" id="GO:0005634">
    <property type="term" value="C:nucleus"/>
    <property type="evidence" value="ECO:0007669"/>
    <property type="project" value="TreeGrafter"/>
</dbReference>
<evidence type="ECO:0000256" key="3">
    <source>
        <dbReference type="ARBA" id="ARBA00022741"/>
    </source>
</evidence>
<comment type="caution">
    <text evidence="7">The sequence shown here is derived from an EMBL/GenBank/DDBJ whole genome shotgun (WGS) entry which is preliminary data.</text>
</comment>
<feature type="domain" description="Protein kinase" evidence="6">
    <location>
        <begin position="1"/>
        <end position="108"/>
    </location>
</feature>
<dbReference type="EMBL" id="CAXIEN010000024">
    <property type="protein sequence ID" value="CAL1266627.1"/>
    <property type="molecule type" value="Genomic_DNA"/>
</dbReference>
<dbReference type="PANTHER" id="PTHR24342">
    <property type="entry name" value="SERINE/THREONINE-PROTEIN KINASE 17"/>
    <property type="match status" value="1"/>
</dbReference>
<dbReference type="GO" id="GO:0005524">
    <property type="term" value="F:ATP binding"/>
    <property type="evidence" value="ECO:0007669"/>
    <property type="project" value="UniProtKB-KW"/>
</dbReference>
<dbReference type="InterPro" id="IPR011009">
    <property type="entry name" value="Kinase-like_dom_sf"/>
</dbReference>
<dbReference type="AlphaFoldDB" id="A0AAV1Z6J9"/>
<evidence type="ECO:0000256" key="2">
    <source>
        <dbReference type="ARBA" id="ARBA00022679"/>
    </source>
</evidence>
<keyword evidence="4" id="KW-0418">Kinase</keyword>
<evidence type="ECO:0000313" key="7">
    <source>
        <dbReference type="EMBL" id="CAL1266627.1"/>
    </source>
</evidence>
<keyword evidence="5" id="KW-0067">ATP-binding</keyword>
<gene>
    <name evidence="7" type="ORF">LARSCL_LOCUS3205</name>
</gene>
<reference evidence="7 8" key="1">
    <citation type="submission" date="2024-04" db="EMBL/GenBank/DDBJ databases">
        <authorList>
            <person name="Rising A."/>
            <person name="Reimegard J."/>
            <person name="Sonavane S."/>
            <person name="Akerstrom W."/>
            <person name="Nylinder S."/>
            <person name="Hedman E."/>
            <person name="Kallberg Y."/>
        </authorList>
    </citation>
    <scope>NUCLEOTIDE SEQUENCE [LARGE SCALE GENOMIC DNA]</scope>
</reference>
<dbReference type="Proteomes" id="UP001497382">
    <property type="component" value="Unassembled WGS sequence"/>
</dbReference>
<dbReference type="Gene3D" id="3.30.200.20">
    <property type="entry name" value="Phosphorylase Kinase, domain 1"/>
    <property type="match status" value="1"/>
</dbReference>
<dbReference type="PANTHER" id="PTHR24342:SF12">
    <property type="entry name" value="DEATH-ASSOCIATED PROTEIN KINASE RELATED"/>
    <property type="match status" value="1"/>
</dbReference>
<dbReference type="GO" id="GO:0043065">
    <property type="term" value="P:positive regulation of apoptotic process"/>
    <property type="evidence" value="ECO:0007669"/>
    <property type="project" value="TreeGrafter"/>
</dbReference>
<evidence type="ECO:0000256" key="5">
    <source>
        <dbReference type="ARBA" id="ARBA00022840"/>
    </source>
</evidence>
<dbReference type="InterPro" id="IPR000719">
    <property type="entry name" value="Prot_kinase_dom"/>
</dbReference>
<evidence type="ECO:0000256" key="1">
    <source>
        <dbReference type="ARBA" id="ARBA00022527"/>
    </source>
</evidence>
<keyword evidence="3" id="KW-0547">Nucleotide-binding</keyword>
<proteinExistence type="predicted"/>
<evidence type="ECO:0000259" key="6">
    <source>
        <dbReference type="PROSITE" id="PS50011"/>
    </source>
</evidence>
<evidence type="ECO:0000256" key="4">
    <source>
        <dbReference type="ARBA" id="ARBA00022777"/>
    </source>
</evidence>
<accession>A0AAV1Z6J9</accession>
<evidence type="ECO:0000313" key="8">
    <source>
        <dbReference type="Proteomes" id="UP001497382"/>
    </source>
</evidence>
<keyword evidence="2" id="KW-0808">Transferase</keyword>
<dbReference type="Pfam" id="PF00069">
    <property type="entry name" value="Pkinase"/>
    <property type="match status" value="1"/>
</dbReference>
<dbReference type="PROSITE" id="PS50011">
    <property type="entry name" value="PROTEIN_KINASE_DOM"/>
    <property type="match status" value="1"/>
</dbReference>
<sequence length="108" mass="12484">MMPARGKFASVKHCRHRATGVEYAAKMMRKRRRAADVRHEIVHEIHVLEMSLHHPNIVQLSEVYESPSEIYLVLELMIDDIGKALHILLKLWTPGHSYGTTKSQLMEI</sequence>
<protein>
    <recommendedName>
        <fullName evidence="6">Protein kinase domain-containing protein</fullName>
    </recommendedName>
</protein>